<protein>
    <recommendedName>
        <fullName evidence="2">CRAL-TRIO domain-containing protein</fullName>
    </recommendedName>
</protein>
<dbReference type="PANTHER" id="PTHR46277">
    <property type="entry name" value="OS03G0850700 PROTEIN"/>
    <property type="match status" value="1"/>
</dbReference>
<comment type="caution">
    <text evidence="3">The sequence shown here is derived from an EMBL/GenBank/DDBJ whole genome shotgun (WGS) entry which is preliminary data.</text>
</comment>
<proteinExistence type="predicted"/>
<dbReference type="InterPro" id="IPR011074">
    <property type="entry name" value="CRAL/TRIO_N_dom"/>
</dbReference>
<dbReference type="SMART" id="SM01100">
    <property type="entry name" value="CRAL_TRIO_N"/>
    <property type="match status" value="1"/>
</dbReference>
<dbReference type="InterPro" id="IPR036865">
    <property type="entry name" value="CRAL-TRIO_dom_sf"/>
</dbReference>
<dbReference type="InterPro" id="IPR001251">
    <property type="entry name" value="CRAL-TRIO_dom"/>
</dbReference>
<dbReference type="PANTHER" id="PTHR46277:SF3">
    <property type="entry name" value="BINDING PROTEIN, PUTATIVE-RELATED"/>
    <property type="match status" value="1"/>
</dbReference>
<dbReference type="SUPFAM" id="SSF46938">
    <property type="entry name" value="CRAL/TRIO N-terminal domain"/>
    <property type="match status" value="1"/>
</dbReference>
<dbReference type="InterPro" id="IPR036273">
    <property type="entry name" value="CRAL/TRIO_N_dom_sf"/>
</dbReference>
<dbReference type="PROSITE" id="PS50191">
    <property type="entry name" value="CRAL_TRIO"/>
    <property type="match status" value="1"/>
</dbReference>
<dbReference type="Pfam" id="PF00650">
    <property type="entry name" value="CRAL_TRIO"/>
    <property type="match status" value="1"/>
</dbReference>
<feature type="domain" description="CRAL-TRIO" evidence="2">
    <location>
        <begin position="164"/>
        <end position="324"/>
    </location>
</feature>
<gene>
    <name evidence="3" type="ORF">CEPIT_LOCUS349</name>
</gene>
<dbReference type="AlphaFoldDB" id="A0AAV0BVL3"/>
<keyword evidence="4" id="KW-1185">Reference proteome</keyword>
<dbReference type="Pfam" id="PF03765">
    <property type="entry name" value="CRAL_TRIO_N"/>
    <property type="match status" value="1"/>
</dbReference>
<feature type="region of interest" description="Disordered" evidence="1">
    <location>
        <begin position="54"/>
        <end position="73"/>
    </location>
</feature>
<evidence type="ECO:0000313" key="3">
    <source>
        <dbReference type="EMBL" id="CAH9052225.1"/>
    </source>
</evidence>
<evidence type="ECO:0000313" key="4">
    <source>
        <dbReference type="Proteomes" id="UP001152523"/>
    </source>
</evidence>
<sequence>MPASIAFTCYPITSLHFTSIIPSLSQQKLQERKKMTSYLRKKLQIAFGSVDEKGKKEVKALGPPPGTADEIPYPESVLETSQHDDDDDDDDDDWSGMEEIERSKIGIVRALLQKEDPSPKDDVDDLMIRRFLRARDLDVEKAAAMLLKYLTWRRDFVPKGFISPSEIQNDIAQNKLFMQGKDKHGRPLVVVFGGRHKQTNVEDFKRYVTFTLDKITSRMPEGQEKFVSIADLDGWGYANSDIRGYLAALSILQDCYPERLGKLFLVHVPYIFMTAWKVVYPFIDSRTKKKIIFVENKKMKSTLLQHIDENQLPEVFGGKLALVPIQDS</sequence>
<organism evidence="3 4">
    <name type="scientific">Cuscuta epithymum</name>
    <dbReference type="NCBI Taxonomy" id="186058"/>
    <lineage>
        <taxon>Eukaryota</taxon>
        <taxon>Viridiplantae</taxon>
        <taxon>Streptophyta</taxon>
        <taxon>Embryophyta</taxon>
        <taxon>Tracheophyta</taxon>
        <taxon>Spermatophyta</taxon>
        <taxon>Magnoliopsida</taxon>
        <taxon>eudicotyledons</taxon>
        <taxon>Gunneridae</taxon>
        <taxon>Pentapetalae</taxon>
        <taxon>asterids</taxon>
        <taxon>lamiids</taxon>
        <taxon>Solanales</taxon>
        <taxon>Convolvulaceae</taxon>
        <taxon>Cuscuteae</taxon>
        <taxon>Cuscuta</taxon>
        <taxon>Cuscuta subgen. Cuscuta</taxon>
    </lineage>
</organism>
<dbReference type="EMBL" id="CAMAPF010000004">
    <property type="protein sequence ID" value="CAH9052225.1"/>
    <property type="molecule type" value="Genomic_DNA"/>
</dbReference>
<reference evidence="3" key="1">
    <citation type="submission" date="2022-07" db="EMBL/GenBank/DDBJ databases">
        <authorList>
            <person name="Macas J."/>
            <person name="Novak P."/>
            <person name="Neumann P."/>
        </authorList>
    </citation>
    <scope>NUCLEOTIDE SEQUENCE</scope>
</reference>
<name>A0AAV0BVL3_9ASTE</name>
<dbReference type="Proteomes" id="UP001152523">
    <property type="component" value="Unassembled WGS sequence"/>
</dbReference>
<dbReference type="SMART" id="SM00516">
    <property type="entry name" value="SEC14"/>
    <property type="match status" value="1"/>
</dbReference>
<evidence type="ECO:0000256" key="1">
    <source>
        <dbReference type="SAM" id="MobiDB-lite"/>
    </source>
</evidence>
<dbReference type="Gene3D" id="3.40.525.10">
    <property type="entry name" value="CRAL-TRIO lipid binding domain"/>
    <property type="match status" value="1"/>
</dbReference>
<dbReference type="SUPFAM" id="SSF52087">
    <property type="entry name" value="CRAL/TRIO domain"/>
    <property type="match status" value="1"/>
</dbReference>
<accession>A0AAV0BVL3</accession>
<dbReference type="CDD" id="cd00170">
    <property type="entry name" value="SEC14"/>
    <property type="match status" value="1"/>
</dbReference>
<evidence type="ECO:0000259" key="2">
    <source>
        <dbReference type="PROSITE" id="PS50191"/>
    </source>
</evidence>